<dbReference type="GO" id="GO:0016989">
    <property type="term" value="F:sigma factor antagonist activity"/>
    <property type="evidence" value="ECO:0007669"/>
    <property type="project" value="TreeGrafter"/>
</dbReference>
<evidence type="ECO:0000313" key="4">
    <source>
        <dbReference type="EMBL" id="RIX85049.1"/>
    </source>
</evidence>
<accession>A0A9X8GXN8</accession>
<dbReference type="PANTHER" id="PTHR30273">
    <property type="entry name" value="PERIPLASMIC SIGNAL SENSOR AND SIGMA FACTOR ACTIVATOR FECR-RELATED"/>
    <property type="match status" value="1"/>
</dbReference>
<dbReference type="InterPro" id="IPR032623">
    <property type="entry name" value="FecR_N"/>
</dbReference>
<sequence>MSGQALGAGPLDDDDPPGALPDSVVDAAILWSVRLEHGEATPRMQRAHAQWLQADPRHAQAWRRIGALRRGFADVPAAPARDVLHAAQLRREARMGQGRRGAVKLLSLAGVALAAGWVVREHAPWQRLMADTSTGVGEQRTLQLADGTRIVLNTDSAVSTDLSGERRLIVLRRGEIMVSTGDDAGAASKRPFWVYTPFGRMQALGTRFVVRIDEHRARVSVQEGAVALHPGNGPAQAEVRPGESRWLSDDGTAPAERRGFDDDGWVDGVIAGRDIRMADLLAELGRYRHGVVACDPRVADLRVSGVFHVQDSDKALRFLAQTQPVSIRLRTRFWVSVGPRD</sequence>
<gene>
    <name evidence="4" type="ORF">D3H34_00440</name>
</gene>
<proteinExistence type="predicted"/>
<dbReference type="OrthoDB" id="1100567at2"/>
<dbReference type="PIRSF" id="PIRSF018266">
    <property type="entry name" value="FecR"/>
    <property type="match status" value="1"/>
</dbReference>
<organism evidence="4 5">
    <name type="scientific">Acidovorax cavernicola</name>
    <dbReference type="NCBI Taxonomy" id="1675792"/>
    <lineage>
        <taxon>Bacteria</taxon>
        <taxon>Pseudomonadati</taxon>
        <taxon>Pseudomonadota</taxon>
        <taxon>Betaproteobacteria</taxon>
        <taxon>Burkholderiales</taxon>
        <taxon>Comamonadaceae</taxon>
        <taxon>Acidovorax</taxon>
    </lineage>
</organism>
<evidence type="ECO:0000256" key="1">
    <source>
        <dbReference type="SAM" id="MobiDB-lite"/>
    </source>
</evidence>
<dbReference type="RefSeq" id="WP_119551137.1">
    <property type="nucleotide sequence ID" value="NZ_QXMN01000001.1"/>
</dbReference>
<dbReference type="InterPro" id="IPR006860">
    <property type="entry name" value="FecR"/>
</dbReference>
<dbReference type="PANTHER" id="PTHR30273:SF2">
    <property type="entry name" value="PROTEIN FECR"/>
    <property type="match status" value="1"/>
</dbReference>
<dbReference type="EMBL" id="QXMN01000001">
    <property type="protein sequence ID" value="RIX85049.1"/>
    <property type="molecule type" value="Genomic_DNA"/>
</dbReference>
<feature type="region of interest" description="Disordered" evidence="1">
    <location>
        <begin position="227"/>
        <end position="253"/>
    </location>
</feature>
<evidence type="ECO:0000259" key="2">
    <source>
        <dbReference type="Pfam" id="PF04773"/>
    </source>
</evidence>
<dbReference type="AlphaFoldDB" id="A0A9X8GXN8"/>
<dbReference type="Pfam" id="PF04773">
    <property type="entry name" value="FecR"/>
    <property type="match status" value="1"/>
</dbReference>
<reference evidence="4 5" key="1">
    <citation type="submission" date="2018-09" db="EMBL/GenBank/DDBJ databases">
        <title>Acidovorax cavernicola nov. sp. isolated from Gruta de las Maravillas (Aracena, Spain).</title>
        <authorList>
            <person name="Jurado V."/>
            <person name="Gutierrez-Patricio S."/>
            <person name="Gonzalez-Pimentel J.L."/>
            <person name="Miller A.Z."/>
            <person name="Laiz L."/>
            <person name="Saiz-Jimenez C."/>
        </authorList>
    </citation>
    <scope>NUCLEOTIDE SEQUENCE [LARGE SCALE GENOMIC DNA]</scope>
    <source>
        <strain evidence="4 5">1011MAR4D40.2</strain>
    </source>
</reference>
<evidence type="ECO:0000259" key="3">
    <source>
        <dbReference type="Pfam" id="PF16220"/>
    </source>
</evidence>
<dbReference type="InterPro" id="IPR012373">
    <property type="entry name" value="Ferrdict_sens_TM"/>
</dbReference>
<evidence type="ECO:0000313" key="5">
    <source>
        <dbReference type="Proteomes" id="UP000265619"/>
    </source>
</evidence>
<feature type="domain" description="FecR protein" evidence="2">
    <location>
        <begin position="132"/>
        <end position="226"/>
    </location>
</feature>
<dbReference type="Pfam" id="PF16220">
    <property type="entry name" value="DUF4880"/>
    <property type="match status" value="1"/>
</dbReference>
<keyword evidence="5" id="KW-1185">Reference proteome</keyword>
<feature type="domain" description="FecR N-terminal" evidence="3">
    <location>
        <begin position="26"/>
        <end position="67"/>
    </location>
</feature>
<comment type="caution">
    <text evidence="4">The sequence shown here is derived from an EMBL/GenBank/DDBJ whole genome shotgun (WGS) entry which is preliminary data.</text>
</comment>
<protein>
    <submittedName>
        <fullName evidence="4">DUF4880 domain-containing protein</fullName>
    </submittedName>
</protein>
<dbReference type="Gene3D" id="2.60.120.1440">
    <property type="match status" value="1"/>
</dbReference>
<dbReference type="Proteomes" id="UP000265619">
    <property type="component" value="Unassembled WGS sequence"/>
</dbReference>
<name>A0A9X8GXN8_9BURK</name>